<organism evidence="8 9">
    <name type="scientific">Peromyscus maniculatus bairdii</name>
    <name type="common">Prairie deer mouse</name>
    <dbReference type="NCBI Taxonomy" id="230844"/>
    <lineage>
        <taxon>Eukaryota</taxon>
        <taxon>Metazoa</taxon>
        <taxon>Chordata</taxon>
        <taxon>Craniata</taxon>
        <taxon>Vertebrata</taxon>
        <taxon>Euteleostomi</taxon>
        <taxon>Mammalia</taxon>
        <taxon>Eutheria</taxon>
        <taxon>Euarchontoglires</taxon>
        <taxon>Glires</taxon>
        <taxon>Rodentia</taxon>
        <taxon>Myomorpha</taxon>
        <taxon>Muroidea</taxon>
        <taxon>Cricetidae</taxon>
        <taxon>Neotominae</taxon>
        <taxon>Peromyscus</taxon>
    </lineage>
</organism>
<evidence type="ECO:0000256" key="3">
    <source>
        <dbReference type="ARBA" id="ARBA00022989"/>
    </source>
</evidence>
<feature type="transmembrane region" description="Helical" evidence="6">
    <location>
        <begin position="540"/>
        <end position="561"/>
    </location>
</feature>
<dbReference type="InterPro" id="IPR004841">
    <property type="entry name" value="AA-permease/SLC12A_dom"/>
</dbReference>
<feature type="transmembrane region" description="Helical" evidence="6">
    <location>
        <begin position="118"/>
        <end position="140"/>
    </location>
</feature>
<dbReference type="Ensembl" id="ENSPEMT00000024922.2">
    <property type="protein sequence ID" value="ENSPEMP00000020573.1"/>
    <property type="gene ID" value="ENSPEMG00000018474.2"/>
</dbReference>
<dbReference type="PANTHER" id="PTHR11827">
    <property type="entry name" value="SOLUTE CARRIER FAMILY 12, CATION COTRANSPORTERS"/>
    <property type="match status" value="1"/>
</dbReference>
<protein>
    <submittedName>
        <fullName evidence="8">Solute carrier family 12 (potassium/chloride transporters), member 8</fullName>
    </submittedName>
</protein>
<dbReference type="Pfam" id="PF00324">
    <property type="entry name" value="AA_permease"/>
    <property type="match status" value="1"/>
</dbReference>
<feature type="domain" description="Amino acid permease/ SLC12A" evidence="7">
    <location>
        <begin position="13"/>
        <end position="264"/>
    </location>
</feature>
<dbReference type="GO" id="GO:0055075">
    <property type="term" value="P:potassium ion homeostasis"/>
    <property type="evidence" value="ECO:0007669"/>
    <property type="project" value="TreeGrafter"/>
</dbReference>
<evidence type="ECO:0000256" key="6">
    <source>
        <dbReference type="SAM" id="Phobius"/>
    </source>
</evidence>
<feature type="transmembrane region" description="Helical" evidence="6">
    <location>
        <begin position="302"/>
        <end position="324"/>
    </location>
</feature>
<dbReference type="GeneTree" id="ENSGT00940000160130"/>
<evidence type="ECO:0000256" key="5">
    <source>
        <dbReference type="SAM" id="MobiDB-lite"/>
    </source>
</evidence>
<keyword evidence="4 6" id="KW-0472">Membrane</keyword>
<evidence type="ECO:0000256" key="2">
    <source>
        <dbReference type="ARBA" id="ARBA00022692"/>
    </source>
</evidence>
<dbReference type="GO" id="GO:0016020">
    <property type="term" value="C:membrane"/>
    <property type="evidence" value="ECO:0007669"/>
    <property type="project" value="UniProtKB-SubCell"/>
</dbReference>
<evidence type="ECO:0000256" key="1">
    <source>
        <dbReference type="ARBA" id="ARBA00004141"/>
    </source>
</evidence>
<reference evidence="8" key="2">
    <citation type="submission" date="2025-08" db="UniProtKB">
        <authorList>
            <consortium name="Ensembl"/>
        </authorList>
    </citation>
    <scope>IDENTIFICATION</scope>
</reference>
<dbReference type="GO" id="GO:0055064">
    <property type="term" value="P:chloride ion homeostasis"/>
    <property type="evidence" value="ECO:0007669"/>
    <property type="project" value="TreeGrafter"/>
</dbReference>
<keyword evidence="2 6" id="KW-0812">Transmembrane</keyword>
<dbReference type="AlphaFoldDB" id="A0A8C8TWW8"/>
<evidence type="ECO:0000313" key="8">
    <source>
        <dbReference type="Ensembl" id="ENSPEMP00000020573.1"/>
    </source>
</evidence>
<keyword evidence="9" id="KW-1185">Reference proteome</keyword>
<proteinExistence type="predicted"/>
<feature type="compositionally biased region" description="Polar residues" evidence="5">
    <location>
        <begin position="447"/>
        <end position="460"/>
    </location>
</feature>
<dbReference type="Gene3D" id="1.20.1740.10">
    <property type="entry name" value="Amino acid/polyamine transporter I"/>
    <property type="match status" value="1"/>
</dbReference>
<dbReference type="GO" id="GO:1990573">
    <property type="term" value="P:potassium ion import across plasma membrane"/>
    <property type="evidence" value="ECO:0007669"/>
    <property type="project" value="TreeGrafter"/>
</dbReference>
<name>A0A8C8TWW8_PERMB</name>
<feature type="transmembrane region" description="Helical" evidence="6">
    <location>
        <begin position="234"/>
        <end position="257"/>
    </location>
</feature>
<feature type="transmembrane region" description="Helical" evidence="6">
    <location>
        <begin position="505"/>
        <end position="528"/>
    </location>
</feature>
<reference evidence="8" key="3">
    <citation type="submission" date="2025-09" db="UniProtKB">
        <authorList>
            <consortium name="Ensembl"/>
        </authorList>
    </citation>
    <scope>IDENTIFICATION</scope>
</reference>
<dbReference type="InterPro" id="IPR004842">
    <property type="entry name" value="SLC12A_fam"/>
</dbReference>
<evidence type="ECO:0000259" key="7">
    <source>
        <dbReference type="Pfam" id="PF00324"/>
    </source>
</evidence>
<feature type="transmembrane region" description="Helical" evidence="6">
    <location>
        <begin position="40"/>
        <end position="64"/>
    </location>
</feature>
<dbReference type="Proteomes" id="UP000694547">
    <property type="component" value="Chromosome 12"/>
</dbReference>
<dbReference type="FunFam" id="1.20.1740.10:FF:000177">
    <property type="entry name" value="Solute carrier family 12 member 8"/>
    <property type="match status" value="1"/>
</dbReference>
<accession>A0A8C8TWW8</accession>
<reference evidence="8 9" key="1">
    <citation type="submission" date="2018-10" db="EMBL/GenBank/DDBJ databases">
        <title>Improved assembly of the deer mouse Peromyscus maniculatus genome.</title>
        <authorList>
            <person name="Lassance J.-M."/>
            <person name="Hoekstra H.E."/>
        </authorList>
    </citation>
    <scope>NUCLEOTIDE SEQUENCE [LARGE SCALE GENOMIC DNA]</scope>
</reference>
<feature type="region of interest" description="Disordered" evidence="5">
    <location>
        <begin position="385"/>
        <end position="467"/>
    </location>
</feature>
<evidence type="ECO:0000313" key="9">
    <source>
        <dbReference type="Proteomes" id="UP000694547"/>
    </source>
</evidence>
<feature type="compositionally biased region" description="Basic residues" evidence="5">
    <location>
        <begin position="404"/>
        <end position="418"/>
    </location>
</feature>
<comment type="subcellular location">
    <subcellularLocation>
        <location evidence="1">Membrane</location>
        <topology evidence="1">Multi-pass membrane protein</topology>
    </subcellularLocation>
</comment>
<dbReference type="PANTHER" id="PTHR11827:SF6">
    <property type="entry name" value="SOLUTE CARRIER FAMILY 12 MEMBER 8"/>
    <property type="match status" value="1"/>
</dbReference>
<keyword evidence="3 6" id="KW-1133">Transmembrane helix</keyword>
<feature type="transmembrane region" description="Helical" evidence="6">
    <location>
        <begin position="6"/>
        <end position="28"/>
    </location>
</feature>
<dbReference type="GO" id="GO:0015379">
    <property type="term" value="F:potassium:chloride symporter activity"/>
    <property type="evidence" value="ECO:0007669"/>
    <property type="project" value="TreeGrafter"/>
</dbReference>
<dbReference type="GO" id="GO:0006884">
    <property type="term" value="P:cell volume homeostasis"/>
    <property type="evidence" value="ECO:0007669"/>
    <property type="project" value="TreeGrafter"/>
</dbReference>
<sequence length="626" mass="67969">MWEPVLFGTWDGVFTSCMINIFGVVLFLRTGWLVGNTGVLLGLLLVSFVILVALITVLSGIGVAEHGGIGSGGVYSMISSVLGGQMGGTVGLLYVFGQCVAGAMYITGFAESISDLLGLGNIWAVRGISVAVLLALLGINLAGVKWIIRLQLLLLFLLAVSTLDFVVGSFTHLDPEHGFVGYSPELLENNTLPDYSPGESFFTVFGVFFPAATGVMAGFNMGGDLREPAASIPLGSLAAVGISWFLYIIFTFLLGAICTREALRSDFLIAEKKGPNKTPVAAICLTSLVTMAFVLVGQVNVLAPVVTINFMLTYIAVDYSYFALSMAPCSLPQSPEPVPREGPDALRCSEHLLQDKAPSYGSDSPAGSLPEGTPLEFTKDMDQLLQPTGRPESGQLGSSEGNRIPKRQKRKCKKGAKRTLRDSFLLDAGSPSSFPAEASDGWPTASWEEQASCQNQQTSRSESHDQLVPDLCTQPTVNREDFVLKCRLQEQEVQRRPNAFYTCMCNPWVSLLGAVVSLLIMFVIQWVYTLFSMGVAVMVYFYIGQASPGLYLGSASNFSFFRWMKSLLMPSCRSLRSTREQIILAPSPAKVAMAMTQLTQENTDFATRDRYHHSSPVSREQLMPPY</sequence>
<feature type="transmembrane region" description="Helical" evidence="6">
    <location>
        <begin position="84"/>
        <end position="106"/>
    </location>
</feature>
<feature type="transmembrane region" description="Helical" evidence="6">
    <location>
        <begin position="146"/>
        <end position="167"/>
    </location>
</feature>
<evidence type="ECO:0000256" key="4">
    <source>
        <dbReference type="ARBA" id="ARBA00023136"/>
    </source>
</evidence>
<feature type="transmembrane region" description="Helical" evidence="6">
    <location>
        <begin position="201"/>
        <end position="222"/>
    </location>
</feature>